<evidence type="ECO:0000256" key="13">
    <source>
        <dbReference type="ARBA" id="ARBA00037418"/>
    </source>
</evidence>
<dbReference type="GO" id="GO:1900027">
    <property type="term" value="P:regulation of ruffle assembly"/>
    <property type="evidence" value="ECO:0007669"/>
    <property type="project" value="Ensembl"/>
</dbReference>
<accession>U3KPG6</accession>
<dbReference type="SMART" id="SM00409">
    <property type="entry name" value="IG"/>
    <property type="match status" value="3"/>
</dbReference>
<keyword evidence="3 16" id="KW-0812">Transmembrane</keyword>
<dbReference type="InterPro" id="IPR003599">
    <property type="entry name" value="Ig_sub"/>
</dbReference>
<evidence type="ECO:0000256" key="1">
    <source>
        <dbReference type="ARBA" id="ARBA00004479"/>
    </source>
</evidence>
<dbReference type="GO" id="GO:0001772">
    <property type="term" value="C:immunological synapse"/>
    <property type="evidence" value="ECO:0007669"/>
    <property type="project" value="Ensembl"/>
</dbReference>
<evidence type="ECO:0000256" key="4">
    <source>
        <dbReference type="ARBA" id="ARBA00022729"/>
    </source>
</evidence>
<keyword evidence="7" id="KW-0130">Cell adhesion</keyword>
<keyword evidence="6" id="KW-0832">Ubl conjugation</keyword>
<evidence type="ECO:0000256" key="8">
    <source>
        <dbReference type="ARBA" id="ARBA00022989"/>
    </source>
</evidence>
<dbReference type="GO" id="GO:0072683">
    <property type="term" value="P:T cell extravasation"/>
    <property type="evidence" value="ECO:0007669"/>
    <property type="project" value="Ensembl"/>
</dbReference>
<evidence type="ECO:0000256" key="10">
    <source>
        <dbReference type="ARBA" id="ARBA00023157"/>
    </source>
</evidence>
<dbReference type="InterPro" id="IPR003987">
    <property type="entry name" value="ICAM_VCAM_N"/>
</dbReference>
<dbReference type="FunFam" id="2.60.40.10:FF:000194">
    <property type="entry name" value="Intercellular adhesion molecule 1"/>
    <property type="match status" value="1"/>
</dbReference>
<evidence type="ECO:0000313" key="19">
    <source>
        <dbReference type="Ensembl" id="ENSOCUP00000027126.1"/>
    </source>
</evidence>
<dbReference type="PANTHER" id="PTHR13771">
    <property type="entry name" value="INTERCELLULAR ADHESION MOLECULE"/>
    <property type="match status" value="1"/>
</dbReference>
<dbReference type="GO" id="GO:0046813">
    <property type="term" value="P:receptor-mediated virion attachment to host cell"/>
    <property type="evidence" value="ECO:0007669"/>
    <property type="project" value="Ensembl"/>
</dbReference>
<evidence type="ECO:0000256" key="16">
    <source>
        <dbReference type="SAM" id="Phobius"/>
    </source>
</evidence>
<keyword evidence="11" id="KW-0325">Glycoprotein</keyword>
<dbReference type="AlphaFoldDB" id="U3KPG6"/>
<dbReference type="GO" id="GO:1904646">
    <property type="term" value="P:cellular response to amyloid-beta"/>
    <property type="evidence" value="ECO:0007669"/>
    <property type="project" value="Ensembl"/>
</dbReference>
<dbReference type="PRINTS" id="PR01472">
    <property type="entry name" value="ICAMVCAM1"/>
</dbReference>
<comment type="subcellular location">
    <subcellularLocation>
        <location evidence="1">Membrane</location>
        <topology evidence="1">Single-pass type I membrane protein</topology>
    </subcellularLocation>
</comment>
<dbReference type="GO" id="GO:0005178">
    <property type="term" value="F:integrin binding"/>
    <property type="evidence" value="ECO:0007669"/>
    <property type="project" value="Ensembl"/>
</dbReference>
<dbReference type="GO" id="GO:0033627">
    <property type="term" value="P:cell adhesion mediated by integrin"/>
    <property type="evidence" value="ECO:0007669"/>
    <property type="project" value="Ensembl"/>
</dbReference>
<sequence>MAPDRVRRALPALLALLAALLPGPGDAQTSVFPSEVTLPRGGSTRVNCSAACAEPSKLGLETQLSKEEVAHGDNWKVFELSDVQEDSTLICFSDCESQSMASARLTVYATPDSVELAPLPPWQPVGEDLTLRCRVVGGQPRAQLSVLLLRGEEELSRQPALGEPAEVTATVQADRSDHGANFSCVTELDLRPLGLELFKNVSAPRQLQTFELPVTGPQLAATPAVVEVGAQCHVSCSLDGLFPAPEAQVQLELGGRKLDATVSHGKDAVSAMASVRGTAEEEGAQQVVCAVLLGNRRVEATAEVTVYSFPAPNLTLSEPEVSEGTEVVVQCEGHDGTRVTLDGTPAWPVSARAQLRLNASAEDNGRRFSCSAALDVAGQVLRKNQTRELRVLYGPRLDERDCLGNWTWQEGSQQTLRCEAWGNPRPELSCRREGTGAPLPIGELRPVQRQFAGTYLCRAVSSRGEVTREVFIHVLPYKHSNVVIIIVVAAVVLLGTWGTAAYVYNRQRKIKKYKLQKAQEAATVKLNTPQASPS</sequence>
<dbReference type="GO" id="GO:0022614">
    <property type="term" value="P:membrane to membrane docking"/>
    <property type="evidence" value="ECO:0007669"/>
    <property type="project" value="Ensembl"/>
</dbReference>
<dbReference type="FunFam" id="2.60.40.10:FF:000459">
    <property type="entry name" value="Intercellular adhesion molecule 1"/>
    <property type="match status" value="1"/>
</dbReference>
<dbReference type="InterPro" id="IPR047012">
    <property type="entry name" value="ICAM_VCAM"/>
</dbReference>
<dbReference type="Pfam" id="PF03921">
    <property type="entry name" value="ICAM_N"/>
    <property type="match status" value="1"/>
</dbReference>
<keyword evidence="20" id="KW-1185">Reference proteome</keyword>
<evidence type="ECO:0000313" key="20">
    <source>
        <dbReference type="Proteomes" id="UP000001811"/>
    </source>
</evidence>
<dbReference type="GO" id="GO:0071333">
    <property type="term" value="P:cellular response to glucose stimulus"/>
    <property type="evidence" value="ECO:0007669"/>
    <property type="project" value="Ensembl"/>
</dbReference>
<feature type="chain" id="PRO_5004645978" description="Intercellular adhesion molecule 1" evidence="17">
    <location>
        <begin position="28"/>
        <end position="534"/>
    </location>
</feature>
<dbReference type="GO" id="GO:0002693">
    <property type="term" value="P:positive regulation of cellular extravasation"/>
    <property type="evidence" value="ECO:0007669"/>
    <property type="project" value="Ensembl"/>
</dbReference>
<dbReference type="InParanoid" id="U3KPG6"/>
<comment type="similarity">
    <text evidence="2">Belongs to the immunoglobulin superfamily. ICAM family.</text>
</comment>
<evidence type="ECO:0000259" key="18">
    <source>
        <dbReference type="SMART" id="SM00409"/>
    </source>
</evidence>
<protein>
    <recommendedName>
        <fullName evidence="15">Intercellular adhesion molecule 1</fullName>
    </recommendedName>
</protein>
<keyword evidence="5" id="KW-0677">Repeat</keyword>
<comment type="function">
    <text evidence="13">ICAM proteins are ligands for the leukocyte adhesion protein LFA-1 (integrin alpha-L/beta-2). During leukocyte trans-endothelial migration, ICAM1 engagement promotes the assembly of endothelial apical cups through ARHGEF26/SGEF and RHOG activation.</text>
</comment>
<dbReference type="PaxDb" id="9986-ENSOCUP00000027126"/>
<dbReference type="PANTHER" id="PTHR13771:SF18">
    <property type="entry name" value="INTERCELLULAR ADHESION MOLECULE 1"/>
    <property type="match status" value="1"/>
</dbReference>
<dbReference type="PRINTS" id="PR01473">
    <property type="entry name" value="ICAM"/>
</dbReference>
<reference evidence="19" key="3">
    <citation type="submission" date="2025-09" db="UniProtKB">
        <authorList>
            <consortium name="Ensembl"/>
        </authorList>
    </citation>
    <scope>IDENTIFICATION</scope>
    <source>
        <strain evidence="19">Thorbecke</strain>
    </source>
</reference>
<evidence type="ECO:0000256" key="15">
    <source>
        <dbReference type="ARBA" id="ARBA00040566"/>
    </source>
</evidence>
<evidence type="ECO:0000256" key="17">
    <source>
        <dbReference type="SAM" id="SignalP"/>
    </source>
</evidence>
<dbReference type="GO" id="GO:0061028">
    <property type="term" value="P:establishment of endothelial barrier"/>
    <property type="evidence" value="ECO:0007669"/>
    <property type="project" value="Ensembl"/>
</dbReference>
<dbReference type="GO" id="GO:0070374">
    <property type="term" value="P:positive regulation of ERK1 and ERK2 cascade"/>
    <property type="evidence" value="ECO:0007669"/>
    <property type="project" value="Ensembl"/>
</dbReference>
<dbReference type="Proteomes" id="UP000001811">
    <property type="component" value="Unplaced"/>
</dbReference>
<dbReference type="GO" id="GO:0002291">
    <property type="term" value="P:T cell activation via T cell receptor contact with antigen bound to MHC molecule on antigen presenting cell"/>
    <property type="evidence" value="ECO:0007669"/>
    <property type="project" value="Ensembl"/>
</dbReference>
<name>U3KPG6_RABIT</name>
<feature type="domain" description="Immunoglobulin" evidence="18">
    <location>
        <begin position="403"/>
        <end position="475"/>
    </location>
</feature>
<dbReference type="Ensembl" id="ENSOCUT00000034077.2">
    <property type="protein sequence ID" value="ENSOCUP00000027126.1"/>
    <property type="gene ID" value="ENSOCUG00000029644.2"/>
</dbReference>
<dbReference type="GeneTree" id="ENSGT00940000162311"/>
<dbReference type="GO" id="GO:0002457">
    <property type="term" value="P:T cell antigen processing and presentation"/>
    <property type="evidence" value="ECO:0007669"/>
    <property type="project" value="Ensembl"/>
</dbReference>
<dbReference type="Gene3D" id="2.60.40.10">
    <property type="entry name" value="Immunoglobulins"/>
    <property type="match status" value="5"/>
</dbReference>
<proteinExistence type="inferred from homology"/>
<organism evidence="19 20">
    <name type="scientific">Oryctolagus cuniculus</name>
    <name type="common">Rabbit</name>
    <dbReference type="NCBI Taxonomy" id="9986"/>
    <lineage>
        <taxon>Eukaryota</taxon>
        <taxon>Metazoa</taxon>
        <taxon>Chordata</taxon>
        <taxon>Craniata</taxon>
        <taxon>Vertebrata</taxon>
        <taxon>Euteleostomi</taxon>
        <taxon>Mammalia</taxon>
        <taxon>Eutheria</taxon>
        <taxon>Euarchontoglires</taxon>
        <taxon>Glires</taxon>
        <taxon>Lagomorpha</taxon>
        <taxon>Leporidae</taxon>
        <taxon>Oryctolagus</taxon>
    </lineage>
</organism>
<dbReference type="OrthoDB" id="6250964at2759"/>
<dbReference type="InterPro" id="IPR048679">
    <property type="entry name" value="ICAM1_3_5_D2"/>
</dbReference>
<dbReference type="GO" id="GO:1990830">
    <property type="term" value="P:cellular response to leukemia inhibitory factor"/>
    <property type="evidence" value="ECO:0007669"/>
    <property type="project" value="Ensembl"/>
</dbReference>
<keyword evidence="10" id="KW-1015">Disulfide bond</keyword>
<dbReference type="GO" id="GO:0070062">
    <property type="term" value="C:extracellular exosome"/>
    <property type="evidence" value="ECO:0007669"/>
    <property type="project" value="Ensembl"/>
</dbReference>
<keyword evidence="12" id="KW-0393">Immunoglobulin domain</keyword>
<reference evidence="19 20" key="1">
    <citation type="journal article" date="2011" name="Nature">
        <title>A high-resolution map of human evolutionary constraint using 29 mammals.</title>
        <authorList>
            <person name="Lindblad-Toh K."/>
            <person name="Garber M."/>
            <person name="Zuk O."/>
            <person name="Lin M.F."/>
            <person name="Parker B.J."/>
            <person name="Washietl S."/>
            <person name="Kheradpour P."/>
            <person name="Ernst J."/>
            <person name="Jordan G."/>
            <person name="Mauceli E."/>
            <person name="Ward L.D."/>
            <person name="Lowe C.B."/>
            <person name="Holloway A.K."/>
            <person name="Clamp M."/>
            <person name="Gnerre S."/>
            <person name="Alfoldi J."/>
            <person name="Beal K."/>
            <person name="Chang J."/>
            <person name="Clawson H."/>
            <person name="Cuff J."/>
            <person name="Di Palma F."/>
            <person name="Fitzgerald S."/>
            <person name="Flicek P."/>
            <person name="Guttman M."/>
            <person name="Hubisz M.J."/>
            <person name="Jaffe D.B."/>
            <person name="Jungreis I."/>
            <person name="Kent W.J."/>
            <person name="Kostka D."/>
            <person name="Lara M."/>
            <person name="Martins A.L."/>
            <person name="Massingham T."/>
            <person name="Moltke I."/>
            <person name="Raney B.J."/>
            <person name="Rasmussen M.D."/>
            <person name="Robinson J."/>
            <person name="Stark A."/>
            <person name="Vilella A.J."/>
            <person name="Wen J."/>
            <person name="Xie X."/>
            <person name="Zody M.C."/>
            <person name="Baldwin J."/>
            <person name="Bloom T."/>
            <person name="Chin C.W."/>
            <person name="Heiman D."/>
            <person name="Nicol R."/>
            <person name="Nusbaum C."/>
            <person name="Young S."/>
            <person name="Wilkinson J."/>
            <person name="Worley K.C."/>
            <person name="Kovar C.L."/>
            <person name="Muzny D.M."/>
            <person name="Gibbs R.A."/>
            <person name="Cree A."/>
            <person name="Dihn H.H."/>
            <person name="Fowler G."/>
            <person name="Jhangiani S."/>
            <person name="Joshi V."/>
            <person name="Lee S."/>
            <person name="Lewis L.R."/>
            <person name="Nazareth L.V."/>
            <person name="Okwuonu G."/>
            <person name="Santibanez J."/>
            <person name="Warren W.C."/>
            <person name="Mardis E.R."/>
            <person name="Weinstock G.M."/>
            <person name="Wilson R.K."/>
            <person name="Delehaunty K."/>
            <person name="Dooling D."/>
            <person name="Fronik C."/>
            <person name="Fulton L."/>
            <person name="Fulton B."/>
            <person name="Graves T."/>
            <person name="Minx P."/>
            <person name="Sodergren E."/>
            <person name="Birney E."/>
            <person name="Margulies E.H."/>
            <person name="Herrero J."/>
            <person name="Green E.D."/>
            <person name="Haussler D."/>
            <person name="Siepel A."/>
            <person name="Goldman N."/>
            <person name="Pollard K.S."/>
            <person name="Pedersen J.S."/>
            <person name="Lander E.S."/>
            <person name="Kellis M."/>
        </authorList>
    </citation>
    <scope>NUCLEOTIDE SEQUENCE [LARGE SCALE GENOMIC DNA]</scope>
    <source>
        <strain evidence="20">Thorbecke</strain>
    </source>
</reference>
<dbReference type="Pfam" id="PF21146">
    <property type="entry name" value="ICAM1_3_5_D2"/>
    <property type="match status" value="1"/>
</dbReference>
<evidence type="ECO:0000256" key="7">
    <source>
        <dbReference type="ARBA" id="ARBA00022889"/>
    </source>
</evidence>
<dbReference type="eggNOG" id="ENOG502S45R">
    <property type="taxonomic scope" value="Eukaryota"/>
</dbReference>
<feature type="domain" description="Immunoglobulin" evidence="18">
    <location>
        <begin position="316"/>
        <end position="392"/>
    </location>
</feature>
<dbReference type="STRING" id="9986.ENSOCUP00000027126"/>
<evidence type="ECO:0000256" key="5">
    <source>
        <dbReference type="ARBA" id="ARBA00022737"/>
    </source>
</evidence>
<gene>
    <name evidence="19" type="primary">ICAM1</name>
</gene>
<dbReference type="GO" id="GO:0045121">
    <property type="term" value="C:membrane raft"/>
    <property type="evidence" value="ECO:0007669"/>
    <property type="project" value="Ensembl"/>
</dbReference>
<evidence type="ECO:0000256" key="14">
    <source>
        <dbReference type="ARBA" id="ARBA00038746"/>
    </source>
</evidence>
<evidence type="ECO:0000256" key="11">
    <source>
        <dbReference type="ARBA" id="ARBA00023180"/>
    </source>
</evidence>
<evidence type="ECO:0000256" key="2">
    <source>
        <dbReference type="ARBA" id="ARBA00005925"/>
    </source>
</evidence>
<dbReference type="FunFam" id="2.60.40.10:FF:000648">
    <property type="entry name" value="Intercellular adhesion molecule 1"/>
    <property type="match status" value="1"/>
</dbReference>
<reference evidence="19" key="2">
    <citation type="submission" date="2025-08" db="UniProtKB">
        <authorList>
            <consortium name="Ensembl"/>
        </authorList>
    </citation>
    <scope>IDENTIFICATION</scope>
    <source>
        <strain evidence="19">Thorbecke</strain>
    </source>
</reference>
<evidence type="ECO:0000256" key="9">
    <source>
        <dbReference type="ARBA" id="ARBA00023136"/>
    </source>
</evidence>
<dbReference type="Bgee" id="ENSOCUG00000029644">
    <property type="expression patterns" value="Expressed in ovary and 20 other cell types or tissues"/>
</dbReference>
<dbReference type="InterPro" id="IPR003988">
    <property type="entry name" value="ICAM"/>
</dbReference>
<dbReference type="GO" id="GO:1902042">
    <property type="term" value="P:negative regulation of extrinsic apoptotic signaling pathway via death domain receptors"/>
    <property type="evidence" value="ECO:0007669"/>
    <property type="project" value="Ensembl"/>
</dbReference>
<dbReference type="SUPFAM" id="SSF48726">
    <property type="entry name" value="Immunoglobulin"/>
    <property type="match status" value="5"/>
</dbReference>
<keyword evidence="9 16" id="KW-0472">Membrane</keyword>
<feature type="transmembrane region" description="Helical" evidence="16">
    <location>
        <begin position="482"/>
        <end position="504"/>
    </location>
</feature>
<feature type="signal peptide" evidence="17">
    <location>
        <begin position="1"/>
        <end position="27"/>
    </location>
</feature>
<dbReference type="GO" id="GO:0009897">
    <property type="term" value="C:external side of plasma membrane"/>
    <property type="evidence" value="ECO:0007669"/>
    <property type="project" value="Ensembl"/>
</dbReference>
<dbReference type="SMR" id="U3KPG6"/>
<dbReference type="HOGENOM" id="CLU_036160_1_1_1"/>
<dbReference type="InterPro" id="IPR036179">
    <property type="entry name" value="Ig-like_dom_sf"/>
</dbReference>
<evidence type="ECO:0000256" key="3">
    <source>
        <dbReference type="ARBA" id="ARBA00022692"/>
    </source>
</evidence>
<keyword evidence="8 16" id="KW-1133">Transmembrane helix</keyword>
<keyword evidence="4 17" id="KW-0732">Signal</keyword>
<dbReference type="FunFam" id="2.60.40.10:FF:000641">
    <property type="entry name" value="Intercellular adhesion molecule 1"/>
    <property type="match status" value="1"/>
</dbReference>
<dbReference type="GO" id="GO:0007159">
    <property type="term" value="P:leukocyte cell-cell adhesion"/>
    <property type="evidence" value="ECO:0007669"/>
    <property type="project" value="Ensembl"/>
</dbReference>
<dbReference type="GO" id="GO:2000352">
    <property type="term" value="P:negative regulation of endothelial cell apoptotic process"/>
    <property type="evidence" value="ECO:0007669"/>
    <property type="project" value="Ensembl"/>
</dbReference>
<comment type="subunit">
    <text evidence="14">Homodimer. Interacts with MUC1 and promotes cell aggregation in epithelial cells. Interacts with ARHGEF26/SGEF. Interacts (on T cell side) with CD81, CD247 and CD9 at immunological synapses between antigen-presenting cells and T cells.</text>
</comment>
<evidence type="ECO:0000256" key="6">
    <source>
        <dbReference type="ARBA" id="ARBA00022843"/>
    </source>
</evidence>
<dbReference type="FunFam" id="2.60.40.10:FF:000338">
    <property type="entry name" value="intercellular adhesion molecule 5"/>
    <property type="match status" value="1"/>
</dbReference>
<dbReference type="FunCoup" id="U3KPG6">
    <property type="interactions" value="70"/>
</dbReference>
<dbReference type="InterPro" id="IPR013768">
    <property type="entry name" value="ICAM_N"/>
</dbReference>
<evidence type="ECO:0000256" key="12">
    <source>
        <dbReference type="ARBA" id="ARBA00023319"/>
    </source>
</evidence>
<feature type="domain" description="Immunoglobulin" evidence="18">
    <location>
        <begin position="33"/>
        <end position="108"/>
    </location>
</feature>
<dbReference type="OMA" id="NLTVYWF"/>
<dbReference type="InterPro" id="IPR013783">
    <property type="entry name" value="Ig-like_fold"/>
</dbReference>